<dbReference type="Proteomes" id="UP000244912">
    <property type="component" value="Unassembled WGS sequence"/>
</dbReference>
<feature type="domain" description="Extensin-like C-terminal" evidence="2">
    <location>
        <begin position="97"/>
        <end position="247"/>
    </location>
</feature>
<evidence type="ECO:0000313" key="4">
    <source>
        <dbReference type="Proteomes" id="UP000244912"/>
    </source>
</evidence>
<accession>A0A2R8BXT5</accession>
<feature type="chain" id="PRO_5015305393" description="Extensin-like C-terminal domain-containing protein" evidence="1">
    <location>
        <begin position="21"/>
        <end position="247"/>
    </location>
</feature>
<dbReference type="InterPro" id="IPR009683">
    <property type="entry name" value="Extensin-like_C"/>
</dbReference>
<keyword evidence="4" id="KW-1185">Reference proteome</keyword>
<evidence type="ECO:0000259" key="2">
    <source>
        <dbReference type="Pfam" id="PF06904"/>
    </source>
</evidence>
<name>A0A2R8BXT5_9RHOB</name>
<sequence>MIRGLAAAVLLGTLALPAHAAAPEASPRPLPRATAPEAVVIAALPSSLRPEARPQNLRRKATVARVGTPDYAPSGVPGAVCGREAIRGVQIAAIPGRLSGCGIGNPVRVSMVEGVRLSQAAVMDCNTAQALAAWVRGIARPAIGATGGGLAGLRVAAHYSCRTRNNLPGAKVSEHGRGRAIDISAFLLANGAELSVLRDWSRGSSLRTIHRGACGPFATVLGPDADRFHQDHFHLDTARRSGGAYCR</sequence>
<dbReference type="RefSeq" id="WP_306419531.1">
    <property type="nucleotide sequence ID" value="NZ_ONZF01000006.1"/>
</dbReference>
<evidence type="ECO:0000313" key="3">
    <source>
        <dbReference type="EMBL" id="SPJ24959.1"/>
    </source>
</evidence>
<evidence type="ECO:0000256" key="1">
    <source>
        <dbReference type="SAM" id="SignalP"/>
    </source>
</evidence>
<reference evidence="3 4" key="1">
    <citation type="submission" date="2018-03" db="EMBL/GenBank/DDBJ databases">
        <authorList>
            <person name="Keele B.F."/>
        </authorList>
    </citation>
    <scope>NUCLEOTIDE SEQUENCE [LARGE SCALE GENOMIC DNA]</scope>
    <source>
        <strain evidence="3 4">CECT 8504</strain>
    </source>
</reference>
<protein>
    <recommendedName>
        <fullName evidence="2">Extensin-like C-terminal domain-containing protein</fullName>
    </recommendedName>
</protein>
<gene>
    <name evidence="3" type="ORF">PAA8504_02801</name>
</gene>
<dbReference type="EMBL" id="ONZF01000006">
    <property type="protein sequence ID" value="SPJ24959.1"/>
    <property type="molecule type" value="Genomic_DNA"/>
</dbReference>
<feature type="signal peptide" evidence="1">
    <location>
        <begin position="1"/>
        <end position="20"/>
    </location>
</feature>
<dbReference type="AlphaFoldDB" id="A0A2R8BXT5"/>
<keyword evidence="1" id="KW-0732">Signal</keyword>
<proteinExistence type="predicted"/>
<organism evidence="3 4">
    <name type="scientific">Palleronia abyssalis</name>
    <dbReference type="NCBI Taxonomy" id="1501240"/>
    <lineage>
        <taxon>Bacteria</taxon>
        <taxon>Pseudomonadati</taxon>
        <taxon>Pseudomonadota</taxon>
        <taxon>Alphaproteobacteria</taxon>
        <taxon>Rhodobacterales</taxon>
        <taxon>Roseobacteraceae</taxon>
        <taxon>Palleronia</taxon>
    </lineage>
</organism>
<dbReference type="Pfam" id="PF06904">
    <property type="entry name" value="Extensin-like_C"/>
    <property type="match status" value="1"/>
</dbReference>